<evidence type="ECO:0000313" key="2">
    <source>
        <dbReference type="EMBL" id="MPM70390.1"/>
    </source>
</evidence>
<evidence type="ECO:0008006" key="3">
    <source>
        <dbReference type="Google" id="ProtNLM"/>
    </source>
</evidence>
<feature type="transmembrane region" description="Helical" evidence="1">
    <location>
        <begin position="6"/>
        <end position="25"/>
    </location>
</feature>
<name>A0A645BY15_9ZZZZ</name>
<keyword evidence="1" id="KW-0812">Transmembrane</keyword>
<feature type="transmembrane region" description="Helical" evidence="1">
    <location>
        <begin position="68"/>
        <end position="96"/>
    </location>
</feature>
<reference evidence="2" key="1">
    <citation type="submission" date="2019-08" db="EMBL/GenBank/DDBJ databases">
        <authorList>
            <person name="Kucharzyk K."/>
            <person name="Murdoch R.W."/>
            <person name="Higgins S."/>
            <person name="Loffler F."/>
        </authorList>
    </citation>
    <scope>NUCLEOTIDE SEQUENCE</scope>
</reference>
<sequence>MSLWGWIVLACLAAYGLKVSGYLVPDRVLEHPAMTRLTTVLTIGLLSALVVTNTFASGPALVLDARVVALVVAVVALALRAPFLLVVVLGAVAAALTRLLGWG</sequence>
<keyword evidence="1" id="KW-1133">Transmembrane helix</keyword>
<gene>
    <name evidence="2" type="ORF">SDC9_117345</name>
</gene>
<protein>
    <recommendedName>
        <fullName evidence="3">Branched-chain amino acid transport protein (AzlD)</fullName>
    </recommendedName>
</protein>
<keyword evidence="1" id="KW-0472">Membrane</keyword>
<accession>A0A645BY15</accession>
<dbReference type="AlphaFoldDB" id="A0A645BY15"/>
<dbReference type="EMBL" id="VSSQ01023445">
    <property type="protein sequence ID" value="MPM70390.1"/>
    <property type="molecule type" value="Genomic_DNA"/>
</dbReference>
<evidence type="ECO:0000256" key="1">
    <source>
        <dbReference type="SAM" id="Phobius"/>
    </source>
</evidence>
<feature type="transmembrane region" description="Helical" evidence="1">
    <location>
        <begin position="37"/>
        <end position="56"/>
    </location>
</feature>
<dbReference type="InterPro" id="IPR008407">
    <property type="entry name" value="Brnchd-chn_aa_trnsp_AzlD"/>
</dbReference>
<dbReference type="Pfam" id="PF05437">
    <property type="entry name" value="AzlD"/>
    <property type="match status" value="1"/>
</dbReference>
<comment type="caution">
    <text evidence="2">The sequence shown here is derived from an EMBL/GenBank/DDBJ whole genome shotgun (WGS) entry which is preliminary data.</text>
</comment>
<proteinExistence type="predicted"/>
<organism evidence="2">
    <name type="scientific">bioreactor metagenome</name>
    <dbReference type="NCBI Taxonomy" id="1076179"/>
    <lineage>
        <taxon>unclassified sequences</taxon>
        <taxon>metagenomes</taxon>
        <taxon>ecological metagenomes</taxon>
    </lineage>
</organism>